<dbReference type="PANTHER" id="PTHR19446">
    <property type="entry name" value="REVERSE TRANSCRIPTASES"/>
    <property type="match status" value="1"/>
</dbReference>
<dbReference type="Proteomes" id="UP001652625">
    <property type="component" value="Chromosome 01"/>
</dbReference>
<dbReference type="GeneID" id="136074378"/>
<feature type="compositionally biased region" description="Basic residues" evidence="1">
    <location>
        <begin position="238"/>
        <end position="249"/>
    </location>
</feature>
<gene>
    <name evidence="3" type="primary">LOC136074378</name>
</gene>
<keyword evidence="2" id="KW-1185">Reference proteome</keyword>
<protein>
    <submittedName>
        <fullName evidence="3">Uncharacterized protein LOC136074378</fullName>
    </submittedName>
</protein>
<accession>A0ABM4B1U5</accession>
<evidence type="ECO:0000256" key="1">
    <source>
        <dbReference type="SAM" id="MobiDB-lite"/>
    </source>
</evidence>
<evidence type="ECO:0000313" key="3">
    <source>
        <dbReference type="RefSeq" id="XP_065642758.1"/>
    </source>
</evidence>
<sequence length="255" mass="29270">MIIVDNKRICDPRDIAHEFNKLFIDIGPKLANKIPFTKAKFNDFLVQMDNYNGSNEIYSKLSFQEFESNIVIEYFEQLKDILFKVYGASIHQGVFPNRLKIAKVTPILKEGDQKNISNYRPISVLCTFSKILERIMKNYFLSNNLLYVNQFGFKISNSTEHAVIQFVREISNSFEKSKYTLVAVGKKKDLSPRKRGQIKVLLRNTELTQCQIALKCGVTQSIVSSIKKNMQHGSTGTPKRKGKCGRKRISSQQDD</sequence>
<evidence type="ECO:0000313" key="2">
    <source>
        <dbReference type="Proteomes" id="UP001652625"/>
    </source>
</evidence>
<organism evidence="2 3">
    <name type="scientific">Hydra vulgaris</name>
    <name type="common">Hydra</name>
    <name type="synonym">Hydra attenuata</name>
    <dbReference type="NCBI Taxonomy" id="6087"/>
    <lineage>
        <taxon>Eukaryota</taxon>
        <taxon>Metazoa</taxon>
        <taxon>Cnidaria</taxon>
        <taxon>Hydrozoa</taxon>
        <taxon>Hydroidolina</taxon>
        <taxon>Anthoathecata</taxon>
        <taxon>Aplanulata</taxon>
        <taxon>Hydridae</taxon>
        <taxon>Hydra</taxon>
    </lineage>
</organism>
<dbReference type="RefSeq" id="XP_065642758.1">
    <property type="nucleotide sequence ID" value="XM_065786686.1"/>
</dbReference>
<name>A0ABM4B1U5_HYDVU</name>
<reference evidence="2" key="1">
    <citation type="submission" date="2025-05" db="UniProtKB">
        <authorList>
            <consortium name="RefSeq"/>
        </authorList>
    </citation>
    <scope>NUCLEOTIDE SEQUENCE [LARGE SCALE GENOMIC DNA]</scope>
</reference>
<reference evidence="3" key="2">
    <citation type="submission" date="2025-08" db="UniProtKB">
        <authorList>
            <consortium name="RefSeq"/>
        </authorList>
    </citation>
    <scope>IDENTIFICATION</scope>
</reference>
<feature type="region of interest" description="Disordered" evidence="1">
    <location>
        <begin position="229"/>
        <end position="255"/>
    </location>
</feature>
<proteinExistence type="predicted"/>